<reference evidence="2" key="1">
    <citation type="submission" date="2018-07" db="EMBL/GenBank/DDBJ databases">
        <authorList>
            <person name="Quirk P.G."/>
            <person name="Krulwich T.A."/>
        </authorList>
    </citation>
    <scope>NUCLEOTIDE SEQUENCE</scope>
    <source>
        <strain evidence="2">Anand</strain>
    </source>
</reference>
<dbReference type="EMBL" id="UIVT01000001">
    <property type="protein sequence ID" value="SVP88655.1"/>
    <property type="molecule type" value="Genomic_DNA"/>
</dbReference>
<dbReference type="AlphaFoldDB" id="A0A3B0MG32"/>
<dbReference type="VEuPathDB" id="PiroplasmaDB:TA20530"/>
<gene>
    <name evidence="2" type="ORF">TAT_000051200</name>
    <name evidence="3" type="ORF">TAV_000050900</name>
</gene>
<protein>
    <submittedName>
        <fullName evidence="2">Uncharacterized protein</fullName>
    </submittedName>
</protein>
<evidence type="ECO:0000313" key="3">
    <source>
        <dbReference type="EMBL" id="SVP89808.1"/>
    </source>
</evidence>
<sequence>MKRIDRLARRVKNVLFFTHPASLTSSISDFNKSTSQDTGYISNSSQSFIHSDSNTIGDDYCEHDNVSNNSKLDNRVDSGEESDEYETIEYDDMNVPMIIKSTTECKQELISKINFSYESPEQVKSVYGLSPVDYRINSLKLALEQLNNLPVYDT</sequence>
<dbReference type="EMBL" id="UIVS01000001">
    <property type="protein sequence ID" value="SVP89808.1"/>
    <property type="molecule type" value="Genomic_DNA"/>
</dbReference>
<proteinExistence type="predicted"/>
<organism evidence="2">
    <name type="scientific">Theileria annulata</name>
    <dbReference type="NCBI Taxonomy" id="5874"/>
    <lineage>
        <taxon>Eukaryota</taxon>
        <taxon>Sar</taxon>
        <taxon>Alveolata</taxon>
        <taxon>Apicomplexa</taxon>
        <taxon>Aconoidasida</taxon>
        <taxon>Piroplasmida</taxon>
        <taxon>Theileriidae</taxon>
        <taxon>Theileria</taxon>
    </lineage>
</organism>
<name>A0A3B0MG32_THEAN</name>
<evidence type="ECO:0000256" key="1">
    <source>
        <dbReference type="SAM" id="MobiDB-lite"/>
    </source>
</evidence>
<evidence type="ECO:0000313" key="2">
    <source>
        <dbReference type="EMBL" id="SVP88655.1"/>
    </source>
</evidence>
<feature type="region of interest" description="Disordered" evidence="1">
    <location>
        <begin position="59"/>
        <end position="84"/>
    </location>
</feature>
<accession>A0A3B0MG32</accession>